<dbReference type="PANTHER" id="PTHR35218:SF9">
    <property type="entry name" value="ENDONUCLEASE_EXONUCLEASE_PHOSPHATASE DOMAIN-CONTAINING PROTEIN"/>
    <property type="match status" value="1"/>
</dbReference>
<feature type="region of interest" description="Disordered" evidence="1">
    <location>
        <begin position="1"/>
        <end position="30"/>
    </location>
</feature>
<evidence type="ECO:0000313" key="2">
    <source>
        <dbReference type="EMBL" id="KAJ8440940.1"/>
    </source>
</evidence>
<keyword evidence="3" id="KW-1185">Reference proteome</keyword>
<proteinExistence type="predicted"/>
<dbReference type="EMBL" id="JAKOGI010000181">
    <property type="protein sequence ID" value="KAJ8440940.1"/>
    <property type="molecule type" value="Genomic_DNA"/>
</dbReference>
<evidence type="ECO:0000313" key="3">
    <source>
        <dbReference type="Proteomes" id="UP001153076"/>
    </source>
</evidence>
<evidence type="ECO:0000256" key="1">
    <source>
        <dbReference type="SAM" id="MobiDB-lite"/>
    </source>
</evidence>
<comment type="caution">
    <text evidence="2">The sequence shown here is derived from an EMBL/GenBank/DDBJ whole genome shotgun (WGS) entry which is preliminary data.</text>
</comment>
<sequence length="260" mass="29300">MVNTRERNVSIGEQEARRGEGNGVYTRGPGTTGSPIVISCKGATTNLLSRTPKRMGVNLTPQGKARITASEARPRPPHATGVSKRGRPRVHTLNSTTVRVEEGGERVHMPHQIERAYCLATNDRMAVTYLHGGIMNPNRSANDIILQGGETSQEETIMVWNDRGPRNKYFLCEFRIHKPQLVALLKTHISEERADDQSSRVSGGIWILWDSQDIDIETIQSQEQFITLWVTNGRQMCWLFTIDNASPHQQEREAFWADIQ</sequence>
<feature type="compositionally biased region" description="Basic and acidic residues" evidence="1">
    <location>
        <begin position="1"/>
        <end position="20"/>
    </location>
</feature>
<dbReference type="Proteomes" id="UP001153076">
    <property type="component" value="Unassembled WGS sequence"/>
</dbReference>
<organism evidence="2 3">
    <name type="scientific">Carnegiea gigantea</name>
    <dbReference type="NCBI Taxonomy" id="171969"/>
    <lineage>
        <taxon>Eukaryota</taxon>
        <taxon>Viridiplantae</taxon>
        <taxon>Streptophyta</taxon>
        <taxon>Embryophyta</taxon>
        <taxon>Tracheophyta</taxon>
        <taxon>Spermatophyta</taxon>
        <taxon>Magnoliopsida</taxon>
        <taxon>eudicotyledons</taxon>
        <taxon>Gunneridae</taxon>
        <taxon>Pentapetalae</taxon>
        <taxon>Caryophyllales</taxon>
        <taxon>Cactineae</taxon>
        <taxon>Cactaceae</taxon>
        <taxon>Cactoideae</taxon>
        <taxon>Echinocereeae</taxon>
        <taxon>Carnegiea</taxon>
    </lineage>
</organism>
<dbReference type="PANTHER" id="PTHR35218">
    <property type="entry name" value="RNASE H DOMAIN-CONTAINING PROTEIN"/>
    <property type="match status" value="1"/>
</dbReference>
<reference evidence="2" key="1">
    <citation type="submission" date="2022-04" db="EMBL/GenBank/DDBJ databases">
        <title>Carnegiea gigantea Genome sequencing and assembly v2.</title>
        <authorList>
            <person name="Copetti D."/>
            <person name="Sanderson M.J."/>
            <person name="Burquez A."/>
            <person name="Wojciechowski M.F."/>
        </authorList>
    </citation>
    <scope>NUCLEOTIDE SEQUENCE</scope>
    <source>
        <strain evidence="2">SGP5-SGP5p</strain>
        <tissue evidence="2">Aerial part</tissue>
    </source>
</reference>
<gene>
    <name evidence="2" type="ORF">Cgig2_020482</name>
</gene>
<protein>
    <submittedName>
        <fullName evidence="2">Uncharacterized protein</fullName>
    </submittedName>
</protein>
<accession>A0A9Q1QHV7</accession>
<name>A0A9Q1QHV7_9CARY</name>
<dbReference type="AlphaFoldDB" id="A0A9Q1QHV7"/>
<feature type="region of interest" description="Disordered" evidence="1">
    <location>
        <begin position="66"/>
        <end position="87"/>
    </location>
</feature>